<dbReference type="EMBL" id="GU474878">
    <property type="protein sequence ID" value="ADI17982.1"/>
    <property type="molecule type" value="Genomic_DNA"/>
</dbReference>
<name>E0XU91_9CHLR</name>
<evidence type="ECO:0000256" key="1">
    <source>
        <dbReference type="SAM" id="Phobius"/>
    </source>
</evidence>
<proteinExistence type="predicted"/>
<feature type="transmembrane region" description="Helical" evidence="1">
    <location>
        <begin position="28"/>
        <end position="47"/>
    </location>
</feature>
<keyword evidence="1" id="KW-1133">Transmembrane helix</keyword>
<evidence type="ECO:0000313" key="2">
    <source>
        <dbReference type="EMBL" id="ADI17982.1"/>
    </source>
</evidence>
<sequence>MVCLLSFISSVAMHSCRLKVEVSVGLWRHLVVFGALVVNLWIGGDLVEVVAGPYVRGAFELLLIFGYLWLVVGLGGLLWGRTDEQS</sequence>
<keyword evidence="1" id="KW-0472">Membrane</keyword>
<feature type="transmembrane region" description="Helical" evidence="1">
    <location>
        <begin position="59"/>
        <end position="80"/>
    </location>
</feature>
<protein>
    <submittedName>
        <fullName evidence="2">Uncharacterized protein</fullName>
    </submittedName>
</protein>
<dbReference type="AlphaFoldDB" id="E0XU91"/>
<organism evidence="2">
    <name type="scientific">uncultured Chloroflexi bacterium HF0200_09I09</name>
    <dbReference type="NCBI Taxonomy" id="710736"/>
    <lineage>
        <taxon>Bacteria</taxon>
        <taxon>Bacillati</taxon>
        <taxon>Chloroflexota</taxon>
        <taxon>environmental samples</taxon>
    </lineage>
</organism>
<reference evidence="2" key="1">
    <citation type="journal article" date="2011" name="Environ. Microbiol.">
        <title>Time-series analyses of Monterey Bay coastal microbial picoplankton using a 'genome proxy' microarray.</title>
        <authorList>
            <person name="Rich V.I."/>
            <person name="Pham V.D."/>
            <person name="Eppley J."/>
            <person name="Shi Y."/>
            <person name="DeLong E.F."/>
        </authorList>
    </citation>
    <scope>NUCLEOTIDE SEQUENCE</scope>
</reference>
<keyword evidence="1" id="KW-0812">Transmembrane</keyword>
<accession>E0XU91</accession>